<dbReference type="GO" id="GO:0000981">
    <property type="term" value="F:DNA-binding transcription factor activity, RNA polymerase II-specific"/>
    <property type="evidence" value="ECO:0007669"/>
    <property type="project" value="TreeGrafter"/>
</dbReference>
<keyword evidence="12" id="KW-1185">Reference proteome</keyword>
<keyword evidence="5 8" id="KW-0863">Zinc-finger</keyword>
<evidence type="ECO:0000256" key="9">
    <source>
        <dbReference type="SAM" id="MobiDB-lite"/>
    </source>
</evidence>
<feature type="compositionally biased region" description="Basic residues" evidence="9">
    <location>
        <begin position="208"/>
        <end position="224"/>
    </location>
</feature>
<dbReference type="EMBL" id="PUHR01000022">
    <property type="protein sequence ID" value="KAG0670505.1"/>
    <property type="molecule type" value="Genomic_DNA"/>
</dbReference>
<dbReference type="InterPro" id="IPR013087">
    <property type="entry name" value="Znf_C2H2_type"/>
</dbReference>
<dbReference type="PROSITE" id="PS50157">
    <property type="entry name" value="ZINC_FINGER_C2H2_2"/>
    <property type="match status" value="2"/>
</dbReference>
<dbReference type="GO" id="GO:0008270">
    <property type="term" value="F:zinc ion binding"/>
    <property type="evidence" value="ECO:0007669"/>
    <property type="project" value="UniProtKB-KW"/>
</dbReference>
<dbReference type="GO" id="GO:0005634">
    <property type="term" value="C:nucleus"/>
    <property type="evidence" value="ECO:0007669"/>
    <property type="project" value="UniProtKB-SubCell"/>
</dbReference>
<feature type="compositionally biased region" description="Polar residues" evidence="9">
    <location>
        <begin position="110"/>
        <end position="122"/>
    </location>
</feature>
<evidence type="ECO:0000256" key="4">
    <source>
        <dbReference type="ARBA" id="ARBA00022737"/>
    </source>
</evidence>
<dbReference type="GO" id="GO:0005667">
    <property type="term" value="C:transcription regulator complex"/>
    <property type="evidence" value="ECO:0007669"/>
    <property type="project" value="TreeGrafter"/>
</dbReference>
<dbReference type="GO" id="GO:0043709">
    <property type="term" value="P:cell adhesion involved in single-species biofilm formation"/>
    <property type="evidence" value="ECO:0007669"/>
    <property type="project" value="UniProtKB-ARBA"/>
</dbReference>
<evidence type="ECO:0000313" key="11">
    <source>
        <dbReference type="EMBL" id="KAG0670505.1"/>
    </source>
</evidence>
<feature type="region of interest" description="Disordered" evidence="9">
    <location>
        <begin position="179"/>
        <end position="237"/>
    </location>
</feature>
<dbReference type="SUPFAM" id="SSF57667">
    <property type="entry name" value="beta-beta-alpha zinc fingers"/>
    <property type="match status" value="1"/>
</dbReference>
<feature type="domain" description="C2H2-type" evidence="10">
    <location>
        <begin position="244"/>
        <end position="271"/>
    </location>
</feature>
<evidence type="ECO:0000256" key="8">
    <source>
        <dbReference type="PROSITE-ProRule" id="PRU00042"/>
    </source>
</evidence>
<comment type="caution">
    <text evidence="11">The sequence shown here is derived from an EMBL/GenBank/DDBJ whole genome shotgun (WGS) entry which is preliminary data.</text>
</comment>
<accession>A0A9P6WDY8</accession>
<dbReference type="SMART" id="SM00355">
    <property type="entry name" value="ZnF_C2H2"/>
    <property type="match status" value="2"/>
</dbReference>
<sequence length="333" mass="37341">MLHPITNTMPQTSFTNNNNSDINAMVSTIKNASHVVRVNAINELNQIKGETLLPTPDLSKLFDSHSLKLLDLNAFKYRENLNSLIYTSSNINNARNHMMETTNLRKSQSISLGSLGNPNKSISVFPPTTATQSIESSTTSSRSSTPFNFTTTSATPISQASSISLNDKFTKNIHYGSTMQDMSIPRTPIDLNNKNTNSSTPSSLTSKERKRSHSKNPSSHKKSKSVVSRVTDTSKDSLEQRRKYRCTVCSKGFTTSGHLARHNRIHTGEKNHACPYNNCKQRFSRQDNCLQHYRTHFKNNNGVSKQHEIITYNNNDVQSSSNRASGMNYYNQQ</sequence>
<dbReference type="PANTHER" id="PTHR14003:SF19">
    <property type="entry name" value="YY2 TRANSCRIPTION FACTOR"/>
    <property type="match status" value="1"/>
</dbReference>
<keyword evidence="7" id="KW-0539">Nucleus</keyword>
<evidence type="ECO:0000256" key="3">
    <source>
        <dbReference type="ARBA" id="ARBA00022723"/>
    </source>
</evidence>
<proteinExistence type="predicted"/>
<protein>
    <recommendedName>
        <fullName evidence="10">C2H2-type domain-containing protein</fullName>
    </recommendedName>
</protein>
<feature type="region of interest" description="Disordered" evidence="9">
    <location>
        <begin position="110"/>
        <end position="153"/>
    </location>
</feature>
<dbReference type="PROSITE" id="PS00028">
    <property type="entry name" value="ZINC_FINGER_C2H2_1"/>
    <property type="match status" value="2"/>
</dbReference>
<dbReference type="AlphaFoldDB" id="A0A9P6WDY8"/>
<evidence type="ECO:0000256" key="7">
    <source>
        <dbReference type="ARBA" id="ARBA00023242"/>
    </source>
</evidence>
<feature type="compositionally biased region" description="Low complexity" evidence="9">
    <location>
        <begin position="128"/>
        <end position="153"/>
    </location>
</feature>
<dbReference type="Proteomes" id="UP000750334">
    <property type="component" value="Unassembled WGS sequence"/>
</dbReference>
<keyword evidence="4" id="KW-0677">Repeat</keyword>
<dbReference type="GO" id="GO:0000978">
    <property type="term" value="F:RNA polymerase II cis-regulatory region sequence-specific DNA binding"/>
    <property type="evidence" value="ECO:0007669"/>
    <property type="project" value="TreeGrafter"/>
</dbReference>
<dbReference type="GO" id="GO:0000785">
    <property type="term" value="C:chromatin"/>
    <property type="evidence" value="ECO:0007669"/>
    <property type="project" value="TreeGrafter"/>
</dbReference>
<feature type="domain" description="C2H2-type" evidence="10">
    <location>
        <begin position="272"/>
        <end position="301"/>
    </location>
</feature>
<dbReference type="Pfam" id="PF00096">
    <property type="entry name" value="zf-C2H2"/>
    <property type="match status" value="1"/>
</dbReference>
<name>A0A9P6WDY8_MAUEX</name>
<feature type="compositionally biased region" description="Low complexity" evidence="9">
    <location>
        <begin position="191"/>
        <end position="205"/>
    </location>
</feature>
<keyword evidence="6" id="KW-0862">Zinc</keyword>
<evidence type="ECO:0000256" key="1">
    <source>
        <dbReference type="ARBA" id="ARBA00004123"/>
    </source>
</evidence>
<dbReference type="OrthoDB" id="6365676at2759"/>
<evidence type="ECO:0000259" key="10">
    <source>
        <dbReference type="PROSITE" id="PS50157"/>
    </source>
</evidence>
<evidence type="ECO:0000256" key="6">
    <source>
        <dbReference type="ARBA" id="ARBA00022833"/>
    </source>
</evidence>
<dbReference type="GO" id="GO:0000122">
    <property type="term" value="P:negative regulation of transcription by RNA polymerase II"/>
    <property type="evidence" value="ECO:0007669"/>
    <property type="project" value="UniProtKB-ARBA"/>
</dbReference>
<dbReference type="GO" id="GO:2000221">
    <property type="term" value="P:negative regulation of pseudohyphal growth"/>
    <property type="evidence" value="ECO:0007669"/>
    <property type="project" value="UniProtKB-ARBA"/>
</dbReference>
<dbReference type="PANTHER" id="PTHR14003">
    <property type="entry name" value="TRANSCRIPTIONAL REPRESSOR PROTEIN YY"/>
    <property type="match status" value="1"/>
</dbReference>
<evidence type="ECO:0000313" key="12">
    <source>
        <dbReference type="Proteomes" id="UP000750334"/>
    </source>
</evidence>
<keyword evidence="3" id="KW-0479">Metal-binding</keyword>
<dbReference type="Gene3D" id="3.30.160.60">
    <property type="entry name" value="Classic Zinc Finger"/>
    <property type="match status" value="2"/>
</dbReference>
<dbReference type="FunFam" id="3.30.160.60:FF:001382">
    <property type="entry name" value="Transcriptional repressor"/>
    <property type="match status" value="1"/>
</dbReference>
<keyword evidence="2" id="KW-0678">Repressor</keyword>
<reference evidence="11 12" key="1">
    <citation type="submission" date="2020-11" db="EMBL/GenBank/DDBJ databases">
        <title>Kefir isolates.</title>
        <authorList>
            <person name="Marcisauskas S."/>
            <person name="Kim Y."/>
            <person name="Blasche S."/>
        </authorList>
    </citation>
    <scope>NUCLEOTIDE SEQUENCE [LARGE SCALE GENOMIC DNA]</scope>
    <source>
        <strain evidence="11 12">OG2</strain>
    </source>
</reference>
<organism evidence="11 12">
    <name type="scientific">Maudiozyma exigua</name>
    <name type="common">Yeast</name>
    <name type="synonym">Kazachstania exigua</name>
    <dbReference type="NCBI Taxonomy" id="34358"/>
    <lineage>
        <taxon>Eukaryota</taxon>
        <taxon>Fungi</taxon>
        <taxon>Dikarya</taxon>
        <taxon>Ascomycota</taxon>
        <taxon>Saccharomycotina</taxon>
        <taxon>Saccharomycetes</taxon>
        <taxon>Saccharomycetales</taxon>
        <taxon>Saccharomycetaceae</taxon>
        <taxon>Maudiozyma</taxon>
    </lineage>
</organism>
<dbReference type="InterPro" id="IPR036236">
    <property type="entry name" value="Znf_C2H2_sf"/>
</dbReference>
<gene>
    <name evidence="11" type="ORF">C6P45_002247</name>
</gene>
<dbReference type="GO" id="GO:2000218">
    <property type="term" value="P:negative regulation of invasive growth in response to glucose limitation"/>
    <property type="evidence" value="ECO:0007669"/>
    <property type="project" value="UniProtKB-ARBA"/>
</dbReference>
<comment type="subcellular location">
    <subcellularLocation>
        <location evidence="1">Nucleus</location>
    </subcellularLocation>
</comment>
<evidence type="ECO:0000256" key="5">
    <source>
        <dbReference type="ARBA" id="ARBA00022771"/>
    </source>
</evidence>
<evidence type="ECO:0000256" key="2">
    <source>
        <dbReference type="ARBA" id="ARBA00022491"/>
    </source>
</evidence>